<feature type="region of interest" description="Disordered" evidence="1">
    <location>
        <begin position="24"/>
        <end position="91"/>
    </location>
</feature>
<comment type="caution">
    <text evidence="2">The sequence shown here is derived from an EMBL/GenBank/DDBJ whole genome shotgun (WGS) entry which is preliminary data.</text>
</comment>
<dbReference type="AlphaFoldDB" id="A0A0J7KIM0"/>
<reference evidence="2 3" key="1">
    <citation type="submission" date="2015-04" db="EMBL/GenBank/DDBJ databases">
        <title>Lasius niger genome sequencing.</title>
        <authorList>
            <person name="Konorov E.A."/>
            <person name="Nikitin M.A."/>
            <person name="Kirill M.V."/>
            <person name="Chang P."/>
        </authorList>
    </citation>
    <scope>NUCLEOTIDE SEQUENCE [LARGE SCALE GENOMIC DNA]</scope>
    <source>
        <tissue evidence="2">Whole</tissue>
    </source>
</reference>
<dbReference type="PaxDb" id="67767-A0A0J7KIM0"/>
<accession>A0A0J7KIM0</accession>
<feature type="compositionally biased region" description="Acidic residues" evidence="1">
    <location>
        <begin position="78"/>
        <end position="91"/>
    </location>
</feature>
<gene>
    <name evidence="2" type="ORF">RF55_10190</name>
</gene>
<dbReference type="Proteomes" id="UP000036403">
    <property type="component" value="Unassembled WGS sequence"/>
</dbReference>
<name>A0A0J7KIM0_LASNI</name>
<proteinExistence type="predicted"/>
<evidence type="ECO:0000313" key="2">
    <source>
        <dbReference type="EMBL" id="KMQ90087.1"/>
    </source>
</evidence>
<protein>
    <submittedName>
        <fullName evidence="2">Uncharacterized protein</fullName>
    </submittedName>
</protein>
<feature type="compositionally biased region" description="Acidic residues" evidence="1">
    <location>
        <begin position="27"/>
        <end position="45"/>
    </location>
</feature>
<evidence type="ECO:0000256" key="1">
    <source>
        <dbReference type="SAM" id="MobiDB-lite"/>
    </source>
</evidence>
<keyword evidence="3" id="KW-1185">Reference proteome</keyword>
<organism evidence="2 3">
    <name type="scientific">Lasius niger</name>
    <name type="common">Black garden ant</name>
    <dbReference type="NCBI Taxonomy" id="67767"/>
    <lineage>
        <taxon>Eukaryota</taxon>
        <taxon>Metazoa</taxon>
        <taxon>Ecdysozoa</taxon>
        <taxon>Arthropoda</taxon>
        <taxon>Hexapoda</taxon>
        <taxon>Insecta</taxon>
        <taxon>Pterygota</taxon>
        <taxon>Neoptera</taxon>
        <taxon>Endopterygota</taxon>
        <taxon>Hymenoptera</taxon>
        <taxon>Apocrita</taxon>
        <taxon>Aculeata</taxon>
        <taxon>Formicoidea</taxon>
        <taxon>Formicidae</taxon>
        <taxon>Formicinae</taxon>
        <taxon>Lasius</taxon>
        <taxon>Lasius</taxon>
    </lineage>
</organism>
<sequence>MYIRDFFSALILSAAEREAYLNRILGNDDDESDRASDSEDDDWLPDEVLPERVASDSDEPADDLGNQEVPAAQKNDEPTEEDDEEDEDAEE</sequence>
<dbReference type="EMBL" id="LBMM01007048">
    <property type="protein sequence ID" value="KMQ90087.1"/>
    <property type="molecule type" value="Genomic_DNA"/>
</dbReference>
<evidence type="ECO:0000313" key="3">
    <source>
        <dbReference type="Proteomes" id="UP000036403"/>
    </source>
</evidence>